<evidence type="ECO:0000259" key="1">
    <source>
        <dbReference type="Pfam" id="PF07453"/>
    </source>
</evidence>
<dbReference type="Pfam" id="PF07453">
    <property type="entry name" value="NUMOD1"/>
    <property type="match status" value="1"/>
</dbReference>
<gene>
    <name evidence="2" type="ORF">Phi10:1_gp005</name>
</gene>
<feature type="domain" description="Nuclease-associated modular DNA-binding 1" evidence="1">
    <location>
        <begin position="6"/>
        <end position="36"/>
    </location>
</feature>
<dbReference type="GeneID" id="16797061"/>
<reference evidence="3" key="2">
    <citation type="submission" date="2013-03" db="EMBL/GenBank/DDBJ databases">
        <title>The Cellulophaga phages: a novel, diverse, and globally ubiquitous model system.</title>
        <authorList>
            <person name="Holmfeldt K."/>
            <person name="Solonenko N."/>
            <person name="Shah M."/>
            <person name="Corrier K."/>
            <person name="Riemann L."/>
            <person name="VerBerkmoes N.C."/>
            <person name="Sullivan M.B."/>
        </authorList>
    </citation>
    <scope>NUCLEOTIDE SEQUENCE [LARGE SCALE GENOMIC DNA]</scope>
</reference>
<dbReference type="Proteomes" id="UP000014711">
    <property type="component" value="Segment"/>
</dbReference>
<evidence type="ECO:0000313" key="2">
    <source>
        <dbReference type="EMBL" id="AGO48346.1"/>
    </source>
</evidence>
<dbReference type="InterPro" id="IPR010896">
    <property type="entry name" value="NUMOD1"/>
</dbReference>
<dbReference type="KEGG" id="vg:16797061"/>
<protein>
    <recommendedName>
        <fullName evidence="1">Nuclease-associated modular DNA-binding 1 domain-containing protein</fullName>
    </recommendedName>
</protein>
<evidence type="ECO:0000313" key="3">
    <source>
        <dbReference type="Proteomes" id="UP000014711"/>
    </source>
</evidence>
<proteinExistence type="predicted"/>
<keyword evidence="3" id="KW-1185">Reference proteome</keyword>
<organism evidence="2 3">
    <name type="scientific">Cellulophaga phage phi10:1</name>
    <dbReference type="NCBI Taxonomy" id="1327981"/>
    <lineage>
        <taxon>Viruses</taxon>
        <taxon>Duplodnaviria</taxon>
        <taxon>Heunggongvirae</taxon>
        <taxon>Uroviricota</taxon>
        <taxon>Caudoviricetes</taxon>
        <taxon>Assiduviridae</taxon>
        <taxon>Cebadecemvirus</taxon>
        <taxon>Cebadecemvirus phi10una</taxon>
    </lineage>
</organism>
<dbReference type="RefSeq" id="YP_008241924.1">
    <property type="nucleotide sequence ID" value="NC_021802.1"/>
</dbReference>
<sequence>MGREKMKVYLYSEDGMYLRDFESIAEFSDHFGFSKNVFSHKYCVSRNIYDFEDGRVASTDRIGREGVRFHKNYLSSRFVGRGKKISEKRYKETGKGRVFIHDLDGDKIAEFKSIFQAIALTGLDESCFYIFKGRENKRTKDGLIITVEKLN</sequence>
<accession>R9ZZ03</accession>
<dbReference type="EMBL" id="KC821618">
    <property type="protein sequence ID" value="AGO48346.1"/>
    <property type="molecule type" value="Genomic_DNA"/>
</dbReference>
<reference evidence="2 3" key="1">
    <citation type="journal article" date="2013" name="Proc. Natl. Acad. Sci. U.S.A.">
        <title>Twelve previously unknown phage genera are ubiquitous in global oceans.</title>
        <authorList>
            <person name="Holmfeldt K."/>
            <person name="Solonenko N."/>
            <person name="Shah M."/>
            <person name="Corrier K."/>
            <person name="Riemann L."/>
            <person name="Verberkmoes N.C."/>
            <person name="Sullivan M.B."/>
        </authorList>
    </citation>
    <scope>NUCLEOTIDE SEQUENCE [LARGE SCALE GENOMIC DNA]</scope>
    <source>
        <strain evidence="2">Phi10:1</strain>
    </source>
</reference>
<name>R9ZZ03_9CAUD</name>